<organism evidence="1 2">
    <name type="scientific">Solanum commersonii</name>
    <name type="common">Commerson's wild potato</name>
    <name type="synonym">Commerson's nightshade</name>
    <dbReference type="NCBI Taxonomy" id="4109"/>
    <lineage>
        <taxon>Eukaryota</taxon>
        <taxon>Viridiplantae</taxon>
        <taxon>Streptophyta</taxon>
        <taxon>Embryophyta</taxon>
        <taxon>Tracheophyta</taxon>
        <taxon>Spermatophyta</taxon>
        <taxon>Magnoliopsida</taxon>
        <taxon>eudicotyledons</taxon>
        <taxon>Gunneridae</taxon>
        <taxon>Pentapetalae</taxon>
        <taxon>asterids</taxon>
        <taxon>lamiids</taxon>
        <taxon>Solanales</taxon>
        <taxon>Solanaceae</taxon>
        <taxon>Solanoideae</taxon>
        <taxon>Solaneae</taxon>
        <taxon>Solanum</taxon>
    </lineage>
</organism>
<evidence type="ECO:0000313" key="2">
    <source>
        <dbReference type="Proteomes" id="UP000824120"/>
    </source>
</evidence>
<sequence>MACGKDDDGDDLYKIYEQFKELSPNVIDNDKVMSSYKISKILKSELKSLIKLVIPRKKNI</sequence>
<proteinExistence type="predicted"/>
<name>A0A9J5WAZ7_SOLCO</name>
<gene>
    <name evidence="1" type="ORF">H5410_062226</name>
</gene>
<comment type="caution">
    <text evidence="1">The sequence shown here is derived from an EMBL/GenBank/DDBJ whole genome shotgun (WGS) entry which is preliminary data.</text>
</comment>
<reference evidence="1 2" key="1">
    <citation type="submission" date="2020-09" db="EMBL/GenBank/DDBJ databases">
        <title>De no assembly of potato wild relative species, Solanum commersonii.</title>
        <authorList>
            <person name="Cho K."/>
        </authorList>
    </citation>
    <scope>NUCLEOTIDE SEQUENCE [LARGE SCALE GENOMIC DNA]</scope>
    <source>
        <strain evidence="1">LZ3.2</strain>
        <tissue evidence="1">Leaf</tissue>
    </source>
</reference>
<evidence type="ECO:0000313" key="1">
    <source>
        <dbReference type="EMBL" id="KAG5572460.1"/>
    </source>
</evidence>
<dbReference type="OrthoDB" id="1317058at2759"/>
<dbReference type="AlphaFoldDB" id="A0A9J5WAZ7"/>
<dbReference type="EMBL" id="JACXVP010000012">
    <property type="protein sequence ID" value="KAG5572460.1"/>
    <property type="molecule type" value="Genomic_DNA"/>
</dbReference>
<dbReference type="Proteomes" id="UP000824120">
    <property type="component" value="Chromosome 12"/>
</dbReference>
<keyword evidence="2" id="KW-1185">Reference proteome</keyword>
<accession>A0A9J5WAZ7</accession>
<protein>
    <submittedName>
        <fullName evidence="1">Uncharacterized protein</fullName>
    </submittedName>
</protein>